<dbReference type="PANTHER" id="PTHR46885:SF1">
    <property type="entry name" value="PROTEIN ANKUB1"/>
    <property type="match status" value="1"/>
</dbReference>
<dbReference type="AlphaFoldDB" id="A0AAV7JE98"/>
<sequence length="481" mass="55114">MKFIINYDNNLYKFNTNSSDNKKVTWLKQKAMRTITSINLAGQKEMILRVGKLSFDDDWNLSTIPYGTILHCHLHNPMVLEGVALKVRLAYNEESVYFSTIDWDNSILDIKLAIQHKIGIPIGVFRLCYEGEELYDVQTLRSLMVPKGSIFVCENWDGWNEFLIAAKQGLTQGLEDIISSDLKVRAYQMQVGLYIAAHLGHTDFAEKMIHGGAKGDRPVGPHPTKRWCLRKKDDSPYYNSIPIHEATARDRLSILVLIVAGIPNSIYVLNNDGDSPLDIATKLDSKKCKRFLEKELIGQKSKANPSSYTARELPTKLTFNPEHKFTYKRSYSLEQHLTCPFSSKLIHVDKLHTSAQNSQGLKRMYSEQQRNGQRLRFKTFPFVYNEYTKNDYKANQLNLHSLSRPIYTSPSKTHSNPNKLLQEVQDMRGQSNNDKARACLSHAKLASNDTYLTQVKLATKLNTRNLLEKIEYSEKMKITII</sequence>
<dbReference type="Pfam" id="PF00240">
    <property type="entry name" value="ubiquitin"/>
    <property type="match status" value="1"/>
</dbReference>
<proteinExistence type="predicted"/>
<gene>
    <name evidence="2" type="ORF">LOD99_8959</name>
</gene>
<dbReference type="SUPFAM" id="SSF48403">
    <property type="entry name" value="Ankyrin repeat"/>
    <property type="match status" value="1"/>
</dbReference>
<dbReference type="Gene3D" id="1.25.40.20">
    <property type="entry name" value="Ankyrin repeat-containing domain"/>
    <property type="match status" value="1"/>
</dbReference>
<evidence type="ECO:0000313" key="2">
    <source>
        <dbReference type="EMBL" id="KAI6647035.1"/>
    </source>
</evidence>
<dbReference type="PROSITE" id="PS50053">
    <property type="entry name" value="UBIQUITIN_2"/>
    <property type="match status" value="1"/>
</dbReference>
<protein>
    <recommendedName>
        <fullName evidence="1">Ubiquitin-like domain-containing protein</fullName>
    </recommendedName>
</protein>
<evidence type="ECO:0000259" key="1">
    <source>
        <dbReference type="PROSITE" id="PS50053"/>
    </source>
</evidence>
<dbReference type="PANTHER" id="PTHR46885">
    <property type="entry name" value="PROTEIN ANKUB1"/>
    <property type="match status" value="1"/>
</dbReference>
<name>A0AAV7JE98_9METZ</name>
<organism evidence="2 3">
    <name type="scientific">Oopsacas minuta</name>
    <dbReference type="NCBI Taxonomy" id="111878"/>
    <lineage>
        <taxon>Eukaryota</taxon>
        <taxon>Metazoa</taxon>
        <taxon>Porifera</taxon>
        <taxon>Hexactinellida</taxon>
        <taxon>Hexasterophora</taxon>
        <taxon>Lyssacinosida</taxon>
        <taxon>Leucopsacidae</taxon>
        <taxon>Oopsacas</taxon>
    </lineage>
</organism>
<dbReference type="EMBL" id="JAKMXF010000347">
    <property type="protein sequence ID" value="KAI6647035.1"/>
    <property type="molecule type" value="Genomic_DNA"/>
</dbReference>
<keyword evidence="3" id="KW-1185">Reference proteome</keyword>
<dbReference type="Proteomes" id="UP001165289">
    <property type="component" value="Unassembled WGS sequence"/>
</dbReference>
<evidence type="ECO:0000313" key="3">
    <source>
        <dbReference type="Proteomes" id="UP001165289"/>
    </source>
</evidence>
<dbReference type="SUPFAM" id="SSF54236">
    <property type="entry name" value="Ubiquitin-like"/>
    <property type="match status" value="1"/>
</dbReference>
<feature type="domain" description="Ubiquitin-like" evidence="1">
    <location>
        <begin position="83"/>
        <end position="149"/>
    </location>
</feature>
<reference evidence="2 3" key="1">
    <citation type="journal article" date="2023" name="BMC Biol.">
        <title>The compact genome of the sponge Oopsacas minuta (Hexactinellida) is lacking key metazoan core genes.</title>
        <authorList>
            <person name="Santini S."/>
            <person name="Schenkelaars Q."/>
            <person name="Jourda C."/>
            <person name="Duchesne M."/>
            <person name="Belahbib H."/>
            <person name="Rocher C."/>
            <person name="Selva M."/>
            <person name="Riesgo A."/>
            <person name="Vervoort M."/>
            <person name="Leys S.P."/>
            <person name="Kodjabachian L."/>
            <person name="Le Bivic A."/>
            <person name="Borchiellini C."/>
            <person name="Claverie J.M."/>
            <person name="Renard E."/>
        </authorList>
    </citation>
    <scope>NUCLEOTIDE SEQUENCE [LARGE SCALE GENOMIC DNA]</scope>
    <source>
        <strain evidence="2">SPO-2</strain>
    </source>
</reference>
<dbReference type="InterPro" id="IPR042788">
    <property type="entry name" value="ANKUB1"/>
</dbReference>
<dbReference type="InterPro" id="IPR036770">
    <property type="entry name" value="Ankyrin_rpt-contain_sf"/>
</dbReference>
<dbReference type="InterPro" id="IPR029071">
    <property type="entry name" value="Ubiquitin-like_domsf"/>
</dbReference>
<dbReference type="InterPro" id="IPR000626">
    <property type="entry name" value="Ubiquitin-like_dom"/>
</dbReference>
<dbReference type="CDD" id="cd17039">
    <property type="entry name" value="Ubl_ubiquitin_like"/>
    <property type="match status" value="1"/>
</dbReference>
<dbReference type="Gene3D" id="3.10.20.90">
    <property type="entry name" value="Phosphatidylinositol 3-kinase Catalytic Subunit, Chain A, domain 1"/>
    <property type="match status" value="1"/>
</dbReference>
<accession>A0AAV7JE98</accession>
<comment type="caution">
    <text evidence="2">The sequence shown here is derived from an EMBL/GenBank/DDBJ whole genome shotgun (WGS) entry which is preliminary data.</text>
</comment>